<dbReference type="Proteomes" id="UP001153331">
    <property type="component" value="Unassembled WGS sequence"/>
</dbReference>
<sequence length="462" mass="51427">MEASAMAERLTPLDLLMPRTYIGAAFLFRTTELNATMSKRLQSALDDLCEQLPWLNGRILPVSRDREASKSGKVPGLEIRWDETASAPKIIDKGFIKRSYDTLAEENMPAAAIPADVWPVSNMIDDALFAAGAPVLGASLFRFSDGQGIGLCICLHHNAVDAAGFAEVVRLWVRNMKGAKPLLLSSGSGRFERLCRGLSSHLVSLKEPSFSALIALHPEHSREPPQLPSEFAPCTAKLFRLPMAQIDTVKTRLRDCMHAPPTTNTLVCALIWSSVTRARKERSPETVHQPSRLAMAVNGRRRISAAFSPTEDPYYGNTIVYSLAEIASRDLMETANIRSLARICDIIAQSQSGARIDDRHIAEVCSLVDEVDDYRTLFPGWDLFNSRDLTITSWADLDLYALDFGIGLGKPEFVRMPYVEADGVGIIMPRRRVADEILEVVIMLRRDDMDFLELYNVWECLT</sequence>
<keyword evidence="2" id="KW-1185">Reference proteome</keyword>
<organism evidence="1 2">
    <name type="scientific">Boeremia exigua</name>
    <dbReference type="NCBI Taxonomy" id="749465"/>
    <lineage>
        <taxon>Eukaryota</taxon>
        <taxon>Fungi</taxon>
        <taxon>Dikarya</taxon>
        <taxon>Ascomycota</taxon>
        <taxon>Pezizomycotina</taxon>
        <taxon>Dothideomycetes</taxon>
        <taxon>Pleosporomycetidae</taxon>
        <taxon>Pleosporales</taxon>
        <taxon>Pleosporineae</taxon>
        <taxon>Didymellaceae</taxon>
        <taxon>Boeremia</taxon>
    </lineage>
</organism>
<proteinExistence type="predicted"/>
<reference evidence="1" key="1">
    <citation type="submission" date="2022-11" db="EMBL/GenBank/DDBJ databases">
        <title>Genome Sequence of Boeremia exigua.</title>
        <authorList>
            <person name="Buettner E."/>
        </authorList>
    </citation>
    <scope>NUCLEOTIDE SEQUENCE</scope>
    <source>
        <strain evidence="1">CU02</strain>
    </source>
</reference>
<gene>
    <name evidence="1" type="ORF">OPT61_g8613</name>
</gene>
<evidence type="ECO:0000313" key="1">
    <source>
        <dbReference type="EMBL" id="KAJ8107799.1"/>
    </source>
</evidence>
<comment type="caution">
    <text evidence="1">The sequence shown here is derived from an EMBL/GenBank/DDBJ whole genome shotgun (WGS) entry which is preliminary data.</text>
</comment>
<evidence type="ECO:0000313" key="2">
    <source>
        <dbReference type="Proteomes" id="UP001153331"/>
    </source>
</evidence>
<dbReference type="EMBL" id="JAPHNI010000856">
    <property type="protein sequence ID" value="KAJ8107799.1"/>
    <property type="molecule type" value="Genomic_DNA"/>
</dbReference>
<protein>
    <submittedName>
        <fullName evidence="1">Uncharacterized protein</fullName>
    </submittedName>
</protein>
<accession>A0ACC2HXY1</accession>
<name>A0ACC2HXY1_9PLEO</name>